<comment type="caution">
    <text evidence="7">The sequence shown here is derived from an EMBL/GenBank/DDBJ whole genome shotgun (WGS) entry which is preliminary data.</text>
</comment>
<organism evidence="7 8">
    <name type="scientific">Mortierella isabellina</name>
    <name type="common">Filamentous fungus</name>
    <name type="synonym">Umbelopsis isabellina</name>
    <dbReference type="NCBI Taxonomy" id="91625"/>
    <lineage>
        <taxon>Eukaryota</taxon>
        <taxon>Fungi</taxon>
        <taxon>Fungi incertae sedis</taxon>
        <taxon>Mucoromycota</taxon>
        <taxon>Mucoromycotina</taxon>
        <taxon>Umbelopsidomycetes</taxon>
        <taxon>Umbelopsidales</taxon>
        <taxon>Umbelopsidaceae</taxon>
        <taxon>Umbelopsis</taxon>
    </lineage>
</organism>
<dbReference type="Gene3D" id="3.40.30.10">
    <property type="entry name" value="Glutaredoxin"/>
    <property type="match status" value="1"/>
</dbReference>
<evidence type="ECO:0000256" key="1">
    <source>
        <dbReference type="ARBA" id="ARBA00004173"/>
    </source>
</evidence>
<dbReference type="OrthoDB" id="4136894at2759"/>
<dbReference type="InterPro" id="IPR042776">
    <property type="entry name" value="Ribosomal_mL53_fung"/>
</dbReference>
<comment type="similarity">
    <text evidence="2">Belongs to the mitochondrion-specific ribosomal protein mL53 family.</text>
</comment>
<evidence type="ECO:0000256" key="4">
    <source>
        <dbReference type="ARBA" id="ARBA00023128"/>
    </source>
</evidence>
<keyword evidence="4" id="KW-0496">Mitochondrion</keyword>
<reference evidence="7" key="1">
    <citation type="submission" date="2020-12" db="EMBL/GenBank/DDBJ databases">
        <title>Metabolic potential, ecology and presence of endohyphal bacteria is reflected in genomic diversity of Mucoromycotina.</title>
        <authorList>
            <person name="Muszewska A."/>
            <person name="Okrasinska A."/>
            <person name="Steczkiewicz K."/>
            <person name="Drgas O."/>
            <person name="Orlowska M."/>
            <person name="Perlinska-Lenart U."/>
            <person name="Aleksandrzak-Piekarczyk T."/>
            <person name="Szatraj K."/>
            <person name="Zielenkiewicz U."/>
            <person name="Pilsyk S."/>
            <person name="Malc E."/>
            <person name="Mieczkowski P."/>
            <person name="Kruszewska J.S."/>
            <person name="Biernat P."/>
            <person name="Pawlowska J."/>
        </authorList>
    </citation>
    <scope>NUCLEOTIDE SEQUENCE</scope>
    <source>
        <strain evidence="7">WA0000067209</strain>
    </source>
</reference>
<evidence type="ECO:0000256" key="2">
    <source>
        <dbReference type="ARBA" id="ARBA00005557"/>
    </source>
</evidence>
<keyword evidence="8" id="KW-1185">Reference proteome</keyword>
<keyword evidence="3" id="KW-0689">Ribosomal protein</keyword>
<sequence>MFFKHIAQVQVSMSPFNTASRSSRLFLNRVMTDAAKKANPSIKINTTMLSDPKAASKIDIAYRDGKKLSFQADEYKIDSLVSMVNKHAKKLEEIEQANA</sequence>
<proteinExistence type="inferred from homology"/>
<comment type="subcellular location">
    <subcellularLocation>
        <location evidence="1">Mitochondrion</location>
    </subcellularLocation>
</comment>
<evidence type="ECO:0000313" key="8">
    <source>
        <dbReference type="Proteomes" id="UP000654370"/>
    </source>
</evidence>
<protein>
    <recommendedName>
        <fullName evidence="6">Large ribosomal subunit protein mL53</fullName>
    </recommendedName>
</protein>
<name>A0A8H7PEY0_MORIS</name>
<evidence type="ECO:0000256" key="5">
    <source>
        <dbReference type="ARBA" id="ARBA00023274"/>
    </source>
</evidence>
<dbReference type="GO" id="GO:0003735">
    <property type="term" value="F:structural constituent of ribosome"/>
    <property type="evidence" value="ECO:0007669"/>
    <property type="project" value="TreeGrafter"/>
</dbReference>
<dbReference type="Pfam" id="PF10780">
    <property type="entry name" value="MRP_L53"/>
    <property type="match status" value="1"/>
</dbReference>
<accession>A0A8H7PEY0</accession>
<dbReference type="PANTHER" id="PTHR28236:SF1">
    <property type="entry name" value="LARGE RIBOSOMAL SUBUNIT PROTEIN ML53"/>
    <property type="match status" value="1"/>
</dbReference>
<dbReference type="InterPro" id="IPR019716">
    <property type="entry name" value="Ribosomal_mL53"/>
</dbReference>
<dbReference type="Proteomes" id="UP000654370">
    <property type="component" value="Unassembled WGS sequence"/>
</dbReference>
<dbReference type="PANTHER" id="PTHR28236">
    <property type="entry name" value="54S RIBOSOMAL PROTEIN L44, MITOCHONDRIAL"/>
    <property type="match status" value="1"/>
</dbReference>
<keyword evidence="5" id="KW-0687">Ribonucleoprotein</keyword>
<dbReference type="AlphaFoldDB" id="A0A8H7PEY0"/>
<evidence type="ECO:0000256" key="6">
    <source>
        <dbReference type="ARBA" id="ARBA00035180"/>
    </source>
</evidence>
<gene>
    <name evidence="7" type="ORF">INT43_000041</name>
</gene>
<dbReference type="GO" id="GO:0005762">
    <property type="term" value="C:mitochondrial large ribosomal subunit"/>
    <property type="evidence" value="ECO:0007669"/>
    <property type="project" value="TreeGrafter"/>
</dbReference>
<dbReference type="EMBL" id="JAEPQZ010000016">
    <property type="protein sequence ID" value="KAG2172694.1"/>
    <property type="molecule type" value="Genomic_DNA"/>
</dbReference>
<evidence type="ECO:0000256" key="3">
    <source>
        <dbReference type="ARBA" id="ARBA00022980"/>
    </source>
</evidence>
<evidence type="ECO:0000313" key="7">
    <source>
        <dbReference type="EMBL" id="KAG2172694.1"/>
    </source>
</evidence>